<dbReference type="AlphaFoldDB" id="A0A078S0F7"/>
<dbReference type="GO" id="GO:0016740">
    <property type="term" value="F:transferase activity"/>
    <property type="evidence" value="ECO:0007669"/>
    <property type="project" value="UniProtKB-KW"/>
</dbReference>
<dbReference type="PANTHER" id="PTHR43179">
    <property type="entry name" value="RHAMNOSYLTRANSFERASE WBBL"/>
    <property type="match status" value="1"/>
</dbReference>
<dbReference type="SUPFAM" id="SSF53448">
    <property type="entry name" value="Nucleotide-diphospho-sugar transferases"/>
    <property type="match status" value="1"/>
</dbReference>
<reference evidence="2 3" key="1">
    <citation type="submission" date="2014-04" db="EMBL/GenBank/DDBJ databases">
        <authorList>
            <person name="Sears C."/>
            <person name="Carroll K."/>
            <person name="Sack B.R."/>
            <person name="Qadri F."/>
            <person name="Myers L.L."/>
            <person name="Chung G.-T."/>
            <person name="Escheverria P."/>
            <person name="Fraser C.M."/>
            <person name="Sadzewicz L."/>
            <person name="Shefchek K.A."/>
            <person name="Tallon L."/>
            <person name="Das S.P."/>
            <person name="Daugherty S."/>
            <person name="Mongodin E.F."/>
        </authorList>
    </citation>
    <scope>NUCLEOTIDE SEQUENCE [LARGE SCALE GENOMIC DNA]</scope>
    <source>
        <strain evidence="2 3">3978 T3 ii</strain>
    </source>
</reference>
<evidence type="ECO:0000313" key="3">
    <source>
        <dbReference type="Proteomes" id="UP000028013"/>
    </source>
</evidence>
<dbReference type="PANTHER" id="PTHR43179:SF10">
    <property type="entry name" value="GLYCOSYL TRANSFERASE"/>
    <property type="match status" value="1"/>
</dbReference>
<dbReference type="RefSeq" id="WP_035448384.1">
    <property type="nucleotide sequence ID" value="NZ_JNHN01000172.1"/>
</dbReference>
<keyword evidence="2" id="KW-0808">Transferase</keyword>
<name>A0A078S0F7_BACUN</name>
<dbReference type="CDD" id="cd04186">
    <property type="entry name" value="GT_2_like_c"/>
    <property type="match status" value="1"/>
</dbReference>
<evidence type="ECO:0000259" key="1">
    <source>
        <dbReference type="Pfam" id="PF00535"/>
    </source>
</evidence>
<feature type="domain" description="Glycosyltransferase 2-like" evidence="1">
    <location>
        <begin position="11"/>
        <end position="191"/>
    </location>
</feature>
<dbReference type="Proteomes" id="UP000028013">
    <property type="component" value="Unassembled WGS sequence"/>
</dbReference>
<proteinExistence type="predicted"/>
<organism evidence="2 3">
    <name type="scientific">Bacteroides uniformis str. 3978 T3 ii</name>
    <dbReference type="NCBI Taxonomy" id="1339349"/>
    <lineage>
        <taxon>Bacteria</taxon>
        <taxon>Pseudomonadati</taxon>
        <taxon>Bacteroidota</taxon>
        <taxon>Bacteroidia</taxon>
        <taxon>Bacteroidales</taxon>
        <taxon>Bacteroidaceae</taxon>
        <taxon>Bacteroides</taxon>
    </lineage>
</organism>
<evidence type="ECO:0000313" key="2">
    <source>
        <dbReference type="EMBL" id="KDS51009.1"/>
    </source>
</evidence>
<dbReference type="InterPro" id="IPR001173">
    <property type="entry name" value="Glyco_trans_2-like"/>
</dbReference>
<sequence>MNNQYQVTATIVLYKNNIEELKRAIWSFLNTNLKVRIYLVDNSPIDELKSLASLDERVEYLFMNCNNGFGAGHNKIMRQLDKMGEFHLVLNPDIYFEAGVIEALYEYMQANPDVGNVLPKVIYPNGDLQYLCKLLPTPMDWIGRMFIPFKSIKKRINDNFEMRFSGYDKEMNAPYLSGCFMFLRKSVIEEVGVFDEGIFMYGEDTDLNRRIFQKYRTMYYPSATITHAFEKGSHKKIRLFWIHVKAAVYYLNKWGWFFDKERREINKKAKLAYTNMKLTNR</sequence>
<gene>
    <name evidence="2" type="ORF">M094_0908</name>
</gene>
<dbReference type="PATRIC" id="fig|1339349.3.peg.2141"/>
<dbReference type="Pfam" id="PF00535">
    <property type="entry name" value="Glycos_transf_2"/>
    <property type="match status" value="1"/>
</dbReference>
<dbReference type="Gene3D" id="3.90.550.10">
    <property type="entry name" value="Spore Coat Polysaccharide Biosynthesis Protein SpsA, Chain A"/>
    <property type="match status" value="1"/>
</dbReference>
<protein>
    <submittedName>
        <fullName evidence="2">Glycosyl transferase 2 family protein</fullName>
    </submittedName>
</protein>
<dbReference type="InterPro" id="IPR029044">
    <property type="entry name" value="Nucleotide-diphossugar_trans"/>
</dbReference>
<accession>A0A078S0F7</accession>
<dbReference type="EMBL" id="JNHN01000172">
    <property type="protein sequence ID" value="KDS51009.1"/>
    <property type="molecule type" value="Genomic_DNA"/>
</dbReference>
<comment type="caution">
    <text evidence="2">The sequence shown here is derived from an EMBL/GenBank/DDBJ whole genome shotgun (WGS) entry which is preliminary data.</text>
</comment>